<dbReference type="Proteomes" id="UP000604083">
    <property type="component" value="Unassembled WGS sequence"/>
</dbReference>
<comment type="caution">
    <text evidence="2">The sequence shown here is derived from an EMBL/GenBank/DDBJ whole genome shotgun (WGS) entry which is preliminary data.</text>
</comment>
<organism evidence="2 3">
    <name type="scientific">Roseibacillus ishigakijimensis</name>
    <dbReference type="NCBI Taxonomy" id="454146"/>
    <lineage>
        <taxon>Bacteria</taxon>
        <taxon>Pseudomonadati</taxon>
        <taxon>Verrucomicrobiota</taxon>
        <taxon>Verrucomicrobiia</taxon>
        <taxon>Verrucomicrobiales</taxon>
        <taxon>Verrucomicrobiaceae</taxon>
        <taxon>Roseibacillus</taxon>
    </lineage>
</organism>
<gene>
    <name evidence="2" type="ORF">JIN78_16855</name>
</gene>
<keyword evidence="2" id="KW-0378">Hydrolase</keyword>
<keyword evidence="2" id="KW-0540">Nuclease</keyword>
<dbReference type="CDD" id="cd06260">
    <property type="entry name" value="DUF820-like"/>
    <property type="match status" value="1"/>
</dbReference>
<dbReference type="Pfam" id="PF05685">
    <property type="entry name" value="Uma2"/>
    <property type="match status" value="1"/>
</dbReference>
<name>A0A934RRQ4_9BACT</name>
<dbReference type="RefSeq" id="WP_200393169.1">
    <property type="nucleotide sequence ID" value="NZ_JAENIO010000129.1"/>
</dbReference>
<dbReference type="PANTHER" id="PTHR34107:SF1">
    <property type="entry name" value="SLL0198 PROTEIN"/>
    <property type="match status" value="1"/>
</dbReference>
<accession>A0A934RRQ4</accession>
<dbReference type="AlphaFoldDB" id="A0A934RRQ4"/>
<feature type="domain" description="Putative restriction endonuclease" evidence="1">
    <location>
        <begin position="35"/>
        <end position="154"/>
    </location>
</feature>
<dbReference type="InterPro" id="IPR008538">
    <property type="entry name" value="Uma2"/>
</dbReference>
<dbReference type="InterPro" id="IPR012296">
    <property type="entry name" value="Nuclease_put_TT1808"/>
</dbReference>
<proteinExistence type="predicted"/>
<evidence type="ECO:0000313" key="3">
    <source>
        <dbReference type="Proteomes" id="UP000604083"/>
    </source>
</evidence>
<keyword evidence="2" id="KW-0255">Endonuclease</keyword>
<dbReference type="Gene3D" id="3.90.1570.10">
    <property type="entry name" value="tt1808, chain A"/>
    <property type="match status" value="1"/>
</dbReference>
<dbReference type="PANTHER" id="PTHR34107">
    <property type="entry name" value="SLL0198 PROTEIN-RELATED"/>
    <property type="match status" value="1"/>
</dbReference>
<evidence type="ECO:0000259" key="1">
    <source>
        <dbReference type="Pfam" id="PF05685"/>
    </source>
</evidence>
<dbReference type="GO" id="GO:0004519">
    <property type="term" value="F:endonuclease activity"/>
    <property type="evidence" value="ECO:0007669"/>
    <property type="project" value="UniProtKB-KW"/>
</dbReference>
<keyword evidence="3" id="KW-1185">Reference proteome</keyword>
<sequence>MSAVLEVANRPEFQNQTTFNLAVWEKILADPFYARLEHRIETNAHGQVLMSPPPSSRHGKEQFSIGYLLHSLMEGGAVVTECPVSTSQGIRAIDTAWISQEREAASRSPHVFTRAPEICVEVLSPSNTTNEMLEKKALYFEAGAEEVWFCSVEGEMAFYLATAPDQAARSLLCPD</sequence>
<dbReference type="SUPFAM" id="SSF52980">
    <property type="entry name" value="Restriction endonuclease-like"/>
    <property type="match status" value="1"/>
</dbReference>
<reference evidence="2" key="1">
    <citation type="submission" date="2021-01" db="EMBL/GenBank/DDBJ databases">
        <title>Modified the classification status of verrucomicrobia.</title>
        <authorList>
            <person name="Feng X."/>
        </authorList>
    </citation>
    <scope>NUCLEOTIDE SEQUENCE</scope>
    <source>
        <strain evidence="2">KCTC 12986</strain>
    </source>
</reference>
<protein>
    <submittedName>
        <fullName evidence="2">Uma2 family endonuclease</fullName>
    </submittedName>
</protein>
<dbReference type="InterPro" id="IPR011335">
    <property type="entry name" value="Restrct_endonuc-II-like"/>
</dbReference>
<dbReference type="EMBL" id="JAENIO010000129">
    <property type="protein sequence ID" value="MBK1835735.1"/>
    <property type="molecule type" value="Genomic_DNA"/>
</dbReference>
<feature type="non-terminal residue" evidence="2">
    <location>
        <position position="175"/>
    </location>
</feature>
<evidence type="ECO:0000313" key="2">
    <source>
        <dbReference type="EMBL" id="MBK1835735.1"/>
    </source>
</evidence>